<dbReference type="Gene3D" id="3.40.80.10">
    <property type="entry name" value="Peptidoglycan recognition protein-like"/>
    <property type="match status" value="1"/>
</dbReference>
<evidence type="ECO:0000259" key="9">
    <source>
        <dbReference type="SMART" id="SM00701"/>
    </source>
</evidence>
<name>U5EYY5_9DIPT</name>
<feature type="domain" description="N-acetylmuramoyl-L-alanine amidase" evidence="8">
    <location>
        <begin position="35"/>
        <end position="173"/>
    </location>
</feature>
<evidence type="ECO:0000259" key="8">
    <source>
        <dbReference type="SMART" id="SM00644"/>
    </source>
</evidence>
<evidence type="ECO:0000256" key="6">
    <source>
        <dbReference type="PIRSR" id="PIRSR037945-1"/>
    </source>
</evidence>
<evidence type="ECO:0000313" key="10">
    <source>
        <dbReference type="EMBL" id="JAB58134.1"/>
    </source>
</evidence>
<feature type="chain" id="PRO_5004659991" evidence="7">
    <location>
        <begin position="17"/>
        <end position="189"/>
    </location>
</feature>
<dbReference type="SMART" id="SM00644">
    <property type="entry name" value="Ami_2"/>
    <property type="match status" value="1"/>
</dbReference>
<keyword evidence="4" id="KW-0391">Immunity</keyword>
<feature type="signal peptide" evidence="7">
    <location>
        <begin position="1"/>
        <end position="16"/>
    </location>
</feature>
<comment type="similarity">
    <text evidence="1">Belongs to the N-acetylmuramoyl-L-alanine amidase 2 family.</text>
</comment>
<dbReference type="Pfam" id="PF01510">
    <property type="entry name" value="Amidase_2"/>
    <property type="match status" value="1"/>
</dbReference>
<feature type="non-terminal residue" evidence="10">
    <location>
        <position position="1"/>
    </location>
</feature>
<evidence type="ECO:0000256" key="1">
    <source>
        <dbReference type="ARBA" id="ARBA00007553"/>
    </source>
</evidence>
<organism evidence="10">
    <name type="scientific">Corethrella appendiculata</name>
    <dbReference type="NCBI Taxonomy" id="1370023"/>
    <lineage>
        <taxon>Eukaryota</taxon>
        <taxon>Metazoa</taxon>
        <taxon>Ecdysozoa</taxon>
        <taxon>Arthropoda</taxon>
        <taxon>Hexapoda</taxon>
        <taxon>Insecta</taxon>
        <taxon>Pterygota</taxon>
        <taxon>Neoptera</taxon>
        <taxon>Endopterygota</taxon>
        <taxon>Diptera</taxon>
        <taxon>Nematocera</taxon>
        <taxon>Culicoidea</taxon>
        <taxon>Chaoboridae</taxon>
        <taxon>Corethrella</taxon>
    </lineage>
</organism>
<dbReference type="PANTHER" id="PTHR11022:SF74">
    <property type="entry name" value="PEPTIDOGLYCAN-RECOGNITION PROTEIN SA"/>
    <property type="match status" value="1"/>
</dbReference>
<dbReference type="GO" id="GO:0008270">
    <property type="term" value="F:zinc ion binding"/>
    <property type="evidence" value="ECO:0007669"/>
    <property type="project" value="InterPro"/>
</dbReference>
<dbReference type="GO" id="GO:0008745">
    <property type="term" value="F:N-acetylmuramoyl-L-alanine amidase activity"/>
    <property type="evidence" value="ECO:0007669"/>
    <property type="project" value="InterPro"/>
</dbReference>
<dbReference type="GO" id="GO:0009253">
    <property type="term" value="P:peptidoglycan catabolic process"/>
    <property type="evidence" value="ECO:0007669"/>
    <property type="project" value="InterPro"/>
</dbReference>
<dbReference type="SUPFAM" id="SSF55846">
    <property type="entry name" value="N-acetylmuramoyl-L-alanine amidase-like"/>
    <property type="match status" value="1"/>
</dbReference>
<evidence type="ECO:0000256" key="7">
    <source>
        <dbReference type="SAM" id="SignalP"/>
    </source>
</evidence>
<dbReference type="GO" id="GO:0042834">
    <property type="term" value="F:peptidoglycan binding"/>
    <property type="evidence" value="ECO:0007669"/>
    <property type="project" value="InterPro"/>
</dbReference>
<dbReference type="EMBL" id="GANO01001737">
    <property type="protein sequence ID" value="JAB58134.1"/>
    <property type="molecule type" value="mRNA"/>
</dbReference>
<evidence type="ECO:0000256" key="4">
    <source>
        <dbReference type="ARBA" id="ARBA00022859"/>
    </source>
</evidence>
<dbReference type="PIRSF" id="PIRSF037945">
    <property type="entry name" value="PGRPs"/>
    <property type="match status" value="1"/>
</dbReference>
<dbReference type="CDD" id="cd06583">
    <property type="entry name" value="PGRP"/>
    <property type="match status" value="1"/>
</dbReference>
<evidence type="ECO:0000256" key="5">
    <source>
        <dbReference type="ARBA" id="ARBA00023157"/>
    </source>
</evidence>
<proteinExistence type="evidence at transcript level"/>
<feature type="domain" description="Peptidoglycan recognition protein family" evidence="9">
    <location>
        <begin position="24"/>
        <end position="167"/>
    </location>
</feature>
<protein>
    <submittedName>
        <fullName evidence="10">Putative peptidoglycan recognition protein</fullName>
    </submittedName>
</protein>
<dbReference type="SMART" id="SM00701">
    <property type="entry name" value="PGRP"/>
    <property type="match status" value="1"/>
</dbReference>
<reference evidence="10" key="1">
    <citation type="journal article" date="2014" name="Insect Biochem. Mol. Biol.">
        <title>An insight into the sialome of the frog biting fly, Corethrella appendiculata.</title>
        <authorList>
            <person name="Ribeiro J.M.C."/>
            <person name="Chagas A.C."/>
            <person name="Pham V.M."/>
            <person name="Lounibos L.P."/>
            <person name="Calvo E."/>
        </authorList>
    </citation>
    <scope>NUCLEOTIDE SEQUENCE</scope>
    <source>
        <tissue evidence="10">Salivary glands</tissue>
    </source>
</reference>
<sequence length="189" mass="21719">KIFTLFIVLLSKYGKCDEISSKCPKIITKKQWEGRRATNVEYQTVRPVKYVIINHTASNKCDTKSTCSEIVKNIQDYHMSSLGYDDIGYTFLIGNDGNVYEGCGWHKIGAHTYGYNSKSIGIAFIGNFQDELPTHKALKAAKKLLECAIEMGELDNYYELYGFRQIHASLSPGQKLYEEIKEWDHWERL</sequence>
<feature type="disulfide bond" evidence="6">
    <location>
        <begin position="23"/>
        <end position="147"/>
    </location>
</feature>
<dbReference type="PANTHER" id="PTHR11022">
    <property type="entry name" value="PEPTIDOGLYCAN RECOGNITION PROTEIN"/>
    <property type="match status" value="1"/>
</dbReference>
<dbReference type="GO" id="GO:0045087">
    <property type="term" value="P:innate immune response"/>
    <property type="evidence" value="ECO:0007669"/>
    <property type="project" value="UniProtKB-KW"/>
</dbReference>
<dbReference type="InterPro" id="IPR002502">
    <property type="entry name" value="Amidase_domain"/>
</dbReference>
<keyword evidence="5 6" id="KW-1015">Disulfide bond</keyword>
<accession>U5EYY5</accession>
<feature type="disulfide bond" evidence="6">
    <location>
        <begin position="61"/>
        <end position="67"/>
    </location>
</feature>
<keyword evidence="3 7" id="KW-0732">Signal</keyword>
<evidence type="ECO:0000256" key="3">
    <source>
        <dbReference type="ARBA" id="ARBA00022729"/>
    </source>
</evidence>
<dbReference type="InterPro" id="IPR017331">
    <property type="entry name" value="Peptidoglycan_recognition"/>
</dbReference>
<dbReference type="AlphaFoldDB" id="U5EYY5"/>
<keyword evidence="2" id="KW-0399">Innate immunity</keyword>
<evidence type="ECO:0000256" key="2">
    <source>
        <dbReference type="ARBA" id="ARBA00022588"/>
    </source>
</evidence>
<dbReference type="InterPro" id="IPR006619">
    <property type="entry name" value="PGRP_domain_met/bac"/>
</dbReference>
<dbReference type="InterPro" id="IPR036505">
    <property type="entry name" value="Amidase/PGRP_sf"/>
</dbReference>
<dbReference type="FunFam" id="3.40.80.10:FF:000001">
    <property type="entry name" value="Peptidoglycan recognition protein 1"/>
    <property type="match status" value="1"/>
</dbReference>
<dbReference type="InterPro" id="IPR015510">
    <property type="entry name" value="PGRP"/>
</dbReference>